<keyword evidence="1" id="KW-1003">Cell membrane</keyword>
<evidence type="ECO:0000256" key="4">
    <source>
        <dbReference type="ARBA" id="ARBA00022692"/>
    </source>
</evidence>
<dbReference type="PANTHER" id="PTHR48090:SF3">
    <property type="entry name" value="UNDECAPRENYL-PHOSPHATE 4-DEOXY-4-FORMAMIDO-L-ARABINOSE TRANSFERASE"/>
    <property type="match status" value="1"/>
</dbReference>
<accession>I3X0G0</accession>
<feature type="transmembrane region" description="Helical" evidence="9">
    <location>
        <begin position="424"/>
        <end position="445"/>
    </location>
</feature>
<dbReference type="AlphaFoldDB" id="I3X0G0"/>
<keyword evidence="7 9" id="KW-0472">Membrane</keyword>
<feature type="domain" description="Glycosyltransferase 2-like" evidence="10">
    <location>
        <begin position="191"/>
        <end position="355"/>
    </location>
</feature>
<dbReference type="GO" id="GO:0005886">
    <property type="term" value="C:plasma membrane"/>
    <property type="evidence" value="ECO:0007669"/>
    <property type="project" value="TreeGrafter"/>
</dbReference>
<dbReference type="Proteomes" id="UP000006180">
    <property type="component" value="Chromosome"/>
</dbReference>
<feature type="transmembrane region" description="Helical" evidence="9">
    <location>
        <begin position="457"/>
        <end position="480"/>
    </location>
</feature>
<dbReference type="SUPFAM" id="SSF53448">
    <property type="entry name" value="Nucleotide-diphospho-sugar transferases"/>
    <property type="match status" value="1"/>
</dbReference>
<evidence type="ECO:0000256" key="7">
    <source>
        <dbReference type="ARBA" id="ARBA00023136"/>
    </source>
</evidence>
<evidence type="ECO:0000256" key="9">
    <source>
        <dbReference type="SAM" id="Phobius"/>
    </source>
</evidence>
<keyword evidence="2 11" id="KW-0328">Glycosyltransferase</keyword>
<keyword evidence="3 11" id="KW-0808">Transferase</keyword>
<protein>
    <submittedName>
        <fullName evidence="11">Undecaprenyl-phosphate 4-deoxy-4-formamido-L-arabinose transferase ArnC</fullName>
        <ecNumber evidence="11">2.4.2.53</ecNumber>
    </submittedName>
</protein>
<dbReference type="PATRIC" id="fig|1185652.3.peg.802"/>
<evidence type="ECO:0000313" key="12">
    <source>
        <dbReference type="Proteomes" id="UP000006180"/>
    </source>
</evidence>
<dbReference type="EMBL" id="CP003563">
    <property type="protein sequence ID" value="AFL49366.1"/>
    <property type="molecule type" value="Genomic_DNA"/>
</dbReference>
<dbReference type="InterPro" id="IPR050256">
    <property type="entry name" value="Glycosyltransferase_2"/>
</dbReference>
<evidence type="ECO:0000256" key="2">
    <source>
        <dbReference type="ARBA" id="ARBA00022676"/>
    </source>
</evidence>
<evidence type="ECO:0000256" key="3">
    <source>
        <dbReference type="ARBA" id="ARBA00022679"/>
    </source>
</evidence>
<feature type="region of interest" description="Disordered" evidence="8">
    <location>
        <begin position="1"/>
        <end position="41"/>
    </location>
</feature>
<gene>
    <name evidence="11" type="primary">arnC</name>
    <name evidence="11" type="ORF">USDA257_c07730</name>
</gene>
<dbReference type="STRING" id="1185652.USDA257_c07730"/>
<dbReference type="CDD" id="cd04187">
    <property type="entry name" value="DPM1_like_bac"/>
    <property type="match status" value="1"/>
</dbReference>
<keyword evidence="4 9" id="KW-0812">Transmembrane</keyword>
<dbReference type="InterPro" id="IPR001173">
    <property type="entry name" value="Glyco_trans_2-like"/>
</dbReference>
<dbReference type="HOGENOM" id="CLU_535162_0_0_5"/>
<evidence type="ECO:0000313" key="11">
    <source>
        <dbReference type="EMBL" id="AFL49366.1"/>
    </source>
</evidence>
<sequence>MQVQETHDEQRRCSAKQRNAEFGTHEQRKARLAGPEGQHDVEKIVDLRHAKERQEFARGLLRKVVVDAVAADEVGRDEKAKRGKHRRESDVGPLLQQDRPSPDPLDENGVSRYRRHGNQCHAVAREPRAPAQLPVRIHEMPISCTEPRNERWLSPLTVQENLRRHTGETALTHIEQPLTATTGAMEAIELSIVVPVFNEEDSVAPLITRIQEAMAGFDRSWELILVDDGSTDRTLPNARKELSRPSLQLKIIELQKNFGQTAAMQAGIDAAAGRLIATLDGDLQNDPKDIPQMVAAIEERELDLLVGWRQNRRDGLVLRKIPSWCANFLIGKITGVKLHDYGCSLKVYRSAIIKQVKLMGEMHRFIPAWVAGVVPSSRIGEMPVTHHARHFGASKYGISRTFRVILDLLAVLFFMRYKARPGHFFGSIGLATGSLSAFILLYLGIDKFLFGNDIGTRPLLIVGVMLFLSSVQLITTGILAEMMARAYFRDDDTASYIVRQVFGQDQPHA</sequence>
<evidence type="ECO:0000256" key="5">
    <source>
        <dbReference type="ARBA" id="ARBA00022985"/>
    </source>
</evidence>
<dbReference type="EC" id="2.4.2.53" evidence="11"/>
<name>I3X0G0_SINF2</name>
<feature type="compositionally biased region" description="Basic and acidic residues" evidence="8">
    <location>
        <begin position="1"/>
        <end position="12"/>
    </location>
</feature>
<dbReference type="FunFam" id="3.90.550.10:FF:000158">
    <property type="entry name" value="Glycosyl transferase family 2"/>
    <property type="match status" value="1"/>
</dbReference>
<dbReference type="Gene3D" id="3.90.550.10">
    <property type="entry name" value="Spore Coat Polysaccharide Biosynthesis Protein SpsA, Chain A"/>
    <property type="match status" value="1"/>
</dbReference>
<evidence type="ECO:0000256" key="6">
    <source>
        <dbReference type="ARBA" id="ARBA00022989"/>
    </source>
</evidence>
<feature type="region of interest" description="Disordered" evidence="8">
    <location>
        <begin position="77"/>
        <end position="112"/>
    </location>
</feature>
<dbReference type="eggNOG" id="COG0463">
    <property type="taxonomic scope" value="Bacteria"/>
</dbReference>
<keyword evidence="6 9" id="KW-1133">Transmembrane helix</keyword>
<dbReference type="KEGG" id="sfd:USDA257_c07730"/>
<evidence type="ECO:0000256" key="1">
    <source>
        <dbReference type="ARBA" id="ARBA00022475"/>
    </source>
</evidence>
<keyword evidence="5" id="KW-0448">Lipopolysaccharide biosynthesis</keyword>
<proteinExistence type="predicted"/>
<evidence type="ECO:0000256" key="8">
    <source>
        <dbReference type="SAM" id="MobiDB-lite"/>
    </source>
</evidence>
<reference evidence="11 12" key="1">
    <citation type="journal article" date="2012" name="J. Bacteriol.">
        <title>Complete genome sequence of the broad-host-range strain Sinorhizobium fredii USDA257.</title>
        <authorList>
            <person name="Schuldes J."/>
            <person name="Rodriguez Orbegoso M."/>
            <person name="Schmeisser C."/>
            <person name="Krishnan H.B."/>
            <person name="Daniel R."/>
            <person name="Streit W.R."/>
        </authorList>
    </citation>
    <scope>NUCLEOTIDE SEQUENCE [LARGE SCALE GENOMIC DNA]</scope>
    <source>
        <strain evidence="11 12">USDA 257</strain>
    </source>
</reference>
<dbReference type="InterPro" id="IPR029044">
    <property type="entry name" value="Nucleotide-diphossugar_trans"/>
</dbReference>
<dbReference type="PANTHER" id="PTHR48090">
    <property type="entry name" value="UNDECAPRENYL-PHOSPHATE 4-DEOXY-4-FORMAMIDO-L-ARABINOSE TRANSFERASE-RELATED"/>
    <property type="match status" value="1"/>
</dbReference>
<evidence type="ECO:0000259" key="10">
    <source>
        <dbReference type="Pfam" id="PF00535"/>
    </source>
</evidence>
<organism evidence="11 12">
    <name type="scientific">Sinorhizobium fredii (strain USDA 257)</name>
    <dbReference type="NCBI Taxonomy" id="1185652"/>
    <lineage>
        <taxon>Bacteria</taxon>
        <taxon>Pseudomonadati</taxon>
        <taxon>Pseudomonadota</taxon>
        <taxon>Alphaproteobacteria</taxon>
        <taxon>Hyphomicrobiales</taxon>
        <taxon>Rhizobiaceae</taxon>
        <taxon>Sinorhizobium/Ensifer group</taxon>
        <taxon>Sinorhizobium</taxon>
    </lineage>
</organism>
<dbReference type="GO" id="GO:0009103">
    <property type="term" value="P:lipopolysaccharide biosynthetic process"/>
    <property type="evidence" value="ECO:0007669"/>
    <property type="project" value="UniProtKB-KW"/>
</dbReference>
<dbReference type="Pfam" id="PF00535">
    <property type="entry name" value="Glycos_transf_2"/>
    <property type="match status" value="1"/>
</dbReference>
<dbReference type="GO" id="GO:0099621">
    <property type="term" value="F:undecaprenyl-phosphate 4-deoxy-4-formamido-L-arabinose transferase activity"/>
    <property type="evidence" value="ECO:0007669"/>
    <property type="project" value="UniProtKB-EC"/>
</dbReference>